<dbReference type="InterPro" id="IPR003545">
    <property type="entry name" value="Telomerase_RT"/>
</dbReference>
<protein>
    <recommendedName>
        <fullName evidence="1">Telomerase reverse transcriptase</fullName>
        <ecNumber evidence="1">2.7.7.49</ecNumber>
    </recommendedName>
    <alternativeName>
        <fullName evidence="1">Telomerase catalytic subunit</fullName>
    </alternativeName>
</protein>
<dbReference type="PANTHER" id="PTHR12066">
    <property type="entry name" value="TELOMERASE REVERSE TRANSCRIPTASE"/>
    <property type="match status" value="1"/>
</dbReference>
<dbReference type="EMBL" id="JAKJXO020000015">
    <property type="protein sequence ID" value="KAL1595840.1"/>
    <property type="molecule type" value="Genomic_DNA"/>
</dbReference>
<comment type="function">
    <text evidence="1">Telomerase is a ribonucleoprotein enzyme essential for the replication of chromosome termini in most eukaryotes. It elongates telomeres. It is a reverse transcriptase that adds simple sequence repeats to chromosome ends by copying a template sequence within the RNA component of the enzyme.</text>
</comment>
<dbReference type="EC" id="2.7.7.49" evidence="1"/>
<comment type="similarity">
    <text evidence="1">Belongs to the reverse transcriptase family. Telomerase subfamily.</text>
</comment>
<organism evidence="3 4">
    <name type="scientific">Paraconiothyrium brasiliense</name>
    <dbReference type="NCBI Taxonomy" id="300254"/>
    <lineage>
        <taxon>Eukaryota</taxon>
        <taxon>Fungi</taxon>
        <taxon>Dikarya</taxon>
        <taxon>Ascomycota</taxon>
        <taxon>Pezizomycotina</taxon>
        <taxon>Dothideomycetes</taxon>
        <taxon>Pleosporomycetidae</taxon>
        <taxon>Pleosporales</taxon>
        <taxon>Massarineae</taxon>
        <taxon>Didymosphaeriaceae</taxon>
        <taxon>Paraconiothyrium</taxon>
    </lineage>
</organism>
<evidence type="ECO:0000313" key="4">
    <source>
        <dbReference type="Proteomes" id="UP001521785"/>
    </source>
</evidence>
<keyword evidence="1" id="KW-0779">Telomere</keyword>
<dbReference type="Proteomes" id="UP001521785">
    <property type="component" value="Unassembled WGS sequence"/>
</dbReference>
<name>A0ABR3QUI9_9PLEO</name>
<dbReference type="PANTHER" id="PTHR12066:SF0">
    <property type="entry name" value="TELOMERASE REVERSE TRANSCRIPTASE"/>
    <property type="match status" value="1"/>
</dbReference>
<keyword evidence="1" id="KW-0460">Magnesium</keyword>
<accession>A0ABR3QUI9</accession>
<evidence type="ECO:0000256" key="2">
    <source>
        <dbReference type="SAM" id="MobiDB-lite"/>
    </source>
</evidence>
<evidence type="ECO:0000313" key="3">
    <source>
        <dbReference type="EMBL" id="KAL1595840.1"/>
    </source>
</evidence>
<comment type="subcellular location">
    <subcellularLocation>
        <location evidence="1">Nucleus</location>
    </subcellularLocation>
    <subcellularLocation>
        <location evidence="1">Chromosome</location>
        <location evidence="1">Telomere</location>
    </subcellularLocation>
</comment>
<reference evidence="3 4" key="1">
    <citation type="submission" date="2024-02" db="EMBL/GenBank/DDBJ databases">
        <title>De novo assembly and annotation of 12 fungi associated with fruit tree decline syndrome in Ontario, Canada.</title>
        <authorList>
            <person name="Sulman M."/>
            <person name="Ellouze W."/>
            <person name="Ilyukhin E."/>
        </authorList>
    </citation>
    <scope>NUCLEOTIDE SEQUENCE [LARGE SCALE GENOMIC DNA]</scope>
    <source>
        <strain evidence="3 4">M42-189</strain>
    </source>
</reference>
<proteinExistence type="inferred from homology"/>
<comment type="catalytic activity">
    <reaction evidence="1">
        <text>DNA(n) + a 2'-deoxyribonucleoside 5'-triphosphate = DNA(n+1) + diphosphate</text>
        <dbReference type="Rhea" id="RHEA:22508"/>
        <dbReference type="Rhea" id="RHEA-COMP:17339"/>
        <dbReference type="Rhea" id="RHEA-COMP:17340"/>
        <dbReference type="ChEBI" id="CHEBI:33019"/>
        <dbReference type="ChEBI" id="CHEBI:61560"/>
        <dbReference type="ChEBI" id="CHEBI:173112"/>
        <dbReference type="EC" id="2.7.7.49"/>
    </reaction>
</comment>
<keyword evidence="1" id="KW-0479">Metal-binding</keyword>
<gene>
    <name evidence="3" type="primary">EST2_1</name>
    <name evidence="3" type="ORF">SLS60_009530</name>
</gene>
<feature type="region of interest" description="Disordered" evidence="2">
    <location>
        <begin position="1"/>
        <end position="25"/>
    </location>
</feature>
<keyword evidence="4" id="KW-1185">Reference proteome</keyword>
<evidence type="ECO:0000256" key="1">
    <source>
        <dbReference type="RuleBase" id="RU365061"/>
    </source>
</evidence>
<dbReference type="GO" id="GO:0003964">
    <property type="term" value="F:RNA-directed DNA polymerase activity"/>
    <property type="evidence" value="ECO:0007669"/>
    <property type="project" value="UniProtKB-KW"/>
</dbReference>
<sequence>MKRKRNVPELGRNPGSKKARLGADQSPVATPAVIEHPVLSRLYPEVLSLRHYLLSRLPTSSKLRSRRRKISQLGLHSGQEDIAPRGIDLELGELLDTTLVGVVPISRAKGPEEAARERDKDLESFTQEVAASNGSTGSFKPGYFLQAEIVDFVIWRLFKRSTSYKPSHLLCHGFQRSGAHRQHGPQKTTHSIPGMTSYFRNASVETLKGPVWCRLHAVLGKEGRVVMMDTLTDCGIFSPVEGSKADGNLLQLSGVPLSELKPVHTLDNNPTSIPMKSFANKKPRSLVSENRRPNAITFVRNRILYARAALNAKGGVRFGMRHIRE</sequence>
<keyword evidence="1 3" id="KW-0695">RNA-directed DNA polymerase</keyword>
<comment type="caution">
    <text evidence="3">The sequence shown here is derived from an EMBL/GenBank/DDBJ whole genome shotgun (WGS) entry which is preliminary data.</text>
</comment>
<keyword evidence="1" id="KW-0808">Transferase</keyword>
<keyword evidence="1" id="KW-0158">Chromosome</keyword>
<keyword evidence="1" id="KW-0548">Nucleotidyltransferase</keyword>
<keyword evidence="1" id="KW-0539">Nucleus</keyword>